<gene>
    <name evidence="1" type="ORF">JBKA6_1109</name>
</gene>
<dbReference type="AlphaFoldDB" id="A0A1J1DYX2"/>
<evidence type="ECO:0008006" key="3">
    <source>
        <dbReference type="Google" id="ProtNLM"/>
    </source>
</evidence>
<evidence type="ECO:0000313" key="1">
    <source>
        <dbReference type="EMBL" id="BAV95122.1"/>
    </source>
</evidence>
<accession>A0A1J1DYX2</accession>
<dbReference type="Proteomes" id="UP000243197">
    <property type="component" value="Chromosome"/>
</dbReference>
<proteinExistence type="predicted"/>
<evidence type="ECO:0000313" key="2">
    <source>
        <dbReference type="Proteomes" id="UP000243197"/>
    </source>
</evidence>
<keyword evidence="2" id="KW-1185">Reference proteome</keyword>
<protein>
    <recommendedName>
        <fullName evidence="3">Transposase</fullName>
    </recommendedName>
</protein>
<organism evidence="1 2">
    <name type="scientific">Ichthyobacterium seriolicida</name>
    <dbReference type="NCBI Taxonomy" id="242600"/>
    <lineage>
        <taxon>Bacteria</taxon>
        <taxon>Pseudomonadati</taxon>
        <taxon>Bacteroidota</taxon>
        <taxon>Flavobacteriia</taxon>
        <taxon>Flavobacteriales</taxon>
        <taxon>Ichthyobacteriaceae</taxon>
        <taxon>Ichthyobacterium</taxon>
    </lineage>
</organism>
<dbReference type="EMBL" id="AP014564">
    <property type="protein sequence ID" value="BAV95122.1"/>
    <property type="molecule type" value="Genomic_DNA"/>
</dbReference>
<reference evidence="1 2" key="1">
    <citation type="submission" date="2014-03" db="EMBL/GenBank/DDBJ databases">
        <title>complete genome sequence of Flavobacteriaceae bacterium JBKA-6.</title>
        <authorList>
            <person name="Takano T."/>
            <person name="Nakamura Y."/>
            <person name="Takuma S."/>
            <person name="Yasuike M."/>
            <person name="Matsuyama T."/>
            <person name="Sakai T."/>
            <person name="Fujiwara A."/>
            <person name="Kimoto K."/>
            <person name="Fukuda Y."/>
            <person name="Kondo H."/>
            <person name="Hirono I."/>
            <person name="Nakayasu C."/>
        </authorList>
    </citation>
    <scope>NUCLEOTIDE SEQUENCE [LARGE SCALE GENOMIC DNA]</scope>
    <source>
        <strain evidence="1 2">JBKA-6</strain>
    </source>
</reference>
<sequence length="49" mass="5801">MAQTYTELRNNPESIFNYFLQKSSTTMNKKQKKYVISYLHTLRDSVPKG</sequence>
<name>A0A1J1DYX2_9FLAO</name>
<dbReference type="KEGG" id="ise:JBKA6_1109"/>